<dbReference type="InterPro" id="IPR009057">
    <property type="entry name" value="Homeodomain-like_sf"/>
</dbReference>
<sequence>MGPVAEMVERSGGSIARVFRRAELPLRLIDEPDRLILLKDQLNLVECAAREIGDGALAARLSTEAGFASLGRLGQRTKSMPRLDRAIACVSETIGSLLQSSTQFTLTVSAGKARWTYSVTDNIEEGRQKNEMLAFGYMLDLIRYFAGPGWTPSRLALPGPPPAGRTAIEDVFRCDLSRGETAAIFFSADLLDAPNASAADPLAAVEGALPDPEDFVACAEHLIGLDLLDGRPTIEHLCRRMEMPRRTLQRRLASRGVSFDVLLQRVASARAAAMLDSGASATDVAFELGYSDPAHFSRAFRSWTGQAPREWREGARR</sequence>
<dbReference type="PROSITE" id="PS01124">
    <property type="entry name" value="HTH_ARAC_FAMILY_2"/>
    <property type="match status" value="1"/>
</dbReference>
<dbReference type="GO" id="GO:0000976">
    <property type="term" value="F:transcription cis-regulatory region binding"/>
    <property type="evidence" value="ECO:0007669"/>
    <property type="project" value="TreeGrafter"/>
</dbReference>
<dbReference type="AlphaFoldDB" id="A0A1I4A3C3"/>
<dbReference type="PANTHER" id="PTHR47894:SF4">
    <property type="entry name" value="HTH-TYPE TRANSCRIPTIONAL REGULATOR GADX"/>
    <property type="match status" value="1"/>
</dbReference>
<evidence type="ECO:0000313" key="5">
    <source>
        <dbReference type="EMBL" id="SFK50366.1"/>
    </source>
</evidence>
<evidence type="ECO:0000256" key="3">
    <source>
        <dbReference type="ARBA" id="ARBA00023163"/>
    </source>
</evidence>
<dbReference type="GO" id="GO:0005829">
    <property type="term" value="C:cytosol"/>
    <property type="evidence" value="ECO:0007669"/>
    <property type="project" value="TreeGrafter"/>
</dbReference>
<evidence type="ECO:0000259" key="4">
    <source>
        <dbReference type="PROSITE" id="PS01124"/>
    </source>
</evidence>
<dbReference type="RefSeq" id="WP_175492580.1">
    <property type="nucleotide sequence ID" value="NZ_FOSN01000009.1"/>
</dbReference>
<dbReference type="Gene3D" id="1.10.10.60">
    <property type="entry name" value="Homeodomain-like"/>
    <property type="match status" value="1"/>
</dbReference>
<dbReference type="Pfam" id="PF12625">
    <property type="entry name" value="Arabinose_bd"/>
    <property type="match status" value="1"/>
</dbReference>
<dbReference type="SMART" id="SM00342">
    <property type="entry name" value="HTH_ARAC"/>
    <property type="match status" value="1"/>
</dbReference>
<evidence type="ECO:0000313" key="6">
    <source>
        <dbReference type="Proteomes" id="UP000198755"/>
    </source>
</evidence>
<keyword evidence="2 5" id="KW-0238">DNA-binding</keyword>
<accession>A0A1I4A3C3</accession>
<dbReference type="STRING" id="1612308.SAMN05444581_10944"/>
<reference evidence="5 6" key="1">
    <citation type="submission" date="2016-10" db="EMBL/GenBank/DDBJ databases">
        <authorList>
            <person name="de Groot N.N."/>
        </authorList>
    </citation>
    <scope>NUCLEOTIDE SEQUENCE [LARGE SCALE GENOMIC DNA]</scope>
    <source>
        <strain evidence="5 6">NE2</strain>
    </source>
</reference>
<dbReference type="PRINTS" id="PR00032">
    <property type="entry name" value="HTHARAC"/>
</dbReference>
<name>A0A1I4A3C3_9HYPH</name>
<dbReference type="InterPro" id="IPR020449">
    <property type="entry name" value="Tscrpt_reg_AraC-type_HTH"/>
</dbReference>
<organism evidence="5 6">
    <name type="scientific">Methylocapsa palsarum</name>
    <dbReference type="NCBI Taxonomy" id="1612308"/>
    <lineage>
        <taxon>Bacteria</taxon>
        <taxon>Pseudomonadati</taxon>
        <taxon>Pseudomonadota</taxon>
        <taxon>Alphaproteobacteria</taxon>
        <taxon>Hyphomicrobiales</taxon>
        <taxon>Beijerinckiaceae</taxon>
        <taxon>Methylocapsa</taxon>
    </lineage>
</organism>
<evidence type="ECO:0000256" key="2">
    <source>
        <dbReference type="ARBA" id="ARBA00023125"/>
    </source>
</evidence>
<dbReference type="InterPro" id="IPR018060">
    <property type="entry name" value="HTH_AraC"/>
</dbReference>
<feature type="domain" description="HTH araC/xylS-type" evidence="4">
    <location>
        <begin position="217"/>
        <end position="314"/>
    </location>
</feature>
<dbReference type="Pfam" id="PF12833">
    <property type="entry name" value="HTH_18"/>
    <property type="match status" value="1"/>
</dbReference>
<keyword evidence="6" id="KW-1185">Reference proteome</keyword>
<dbReference type="GO" id="GO:0003700">
    <property type="term" value="F:DNA-binding transcription factor activity"/>
    <property type="evidence" value="ECO:0007669"/>
    <property type="project" value="InterPro"/>
</dbReference>
<protein>
    <submittedName>
        <fullName evidence="5">AraC-type DNA-binding protein</fullName>
    </submittedName>
</protein>
<evidence type="ECO:0000256" key="1">
    <source>
        <dbReference type="ARBA" id="ARBA00023015"/>
    </source>
</evidence>
<gene>
    <name evidence="5" type="ORF">SAMN05444581_10944</name>
</gene>
<dbReference type="EMBL" id="FOSN01000009">
    <property type="protein sequence ID" value="SFK50366.1"/>
    <property type="molecule type" value="Genomic_DNA"/>
</dbReference>
<dbReference type="InterPro" id="IPR032687">
    <property type="entry name" value="AraC-type_N"/>
</dbReference>
<keyword evidence="3" id="KW-0804">Transcription</keyword>
<dbReference type="Proteomes" id="UP000198755">
    <property type="component" value="Unassembled WGS sequence"/>
</dbReference>
<dbReference type="SUPFAM" id="SSF46689">
    <property type="entry name" value="Homeodomain-like"/>
    <property type="match status" value="1"/>
</dbReference>
<proteinExistence type="predicted"/>
<dbReference type="PANTHER" id="PTHR47894">
    <property type="entry name" value="HTH-TYPE TRANSCRIPTIONAL REGULATOR GADX"/>
    <property type="match status" value="1"/>
</dbReference>
<keyword evidence="1" id="KW-0805">Transcription regulation</keyword>